<comment type="caution">
    <text evidence="2">The sequence shown here is derived from an EMBL/GenBank/DDBJ whole genome shotgun (WGS) entry which is preliminary data.</text>
</comment>
<proteinExistence type="predicted"/>
<feature type="domain" description="Reverse transcriptase zinc-binding" evidence="1">
    <location>
        <begin position="282"/>
        <end position="328"/>
    </location>
</feature>
<reference evidence="2 3" key="1">
    <citation type="journal article" date="2018" name="PLoS Genet.">
        <title>Population sequencing reveals clonal diversity and ancestral inbreeding in the grapevine cultivar Chardonnay.</title>
        <authorList>
            <person name="Roach M.J."/>
            <person name="Johnson D.L."/>
            <person name="Bohlmann J."/>
            <person name="van Vuuren H.J."/>
            <person name="Jones S.J."/>
            <person name="Pretorius I.S."/>
            <person name="Schmidt S.A."/>
            <person name="Borneman A.R."/>
        </authorList>
    </citation>
    <scope>NUCLEOTIDE SEQUENCE [LARGE SCALE GENOMIC DNA]</scope>
    <source>
        <strain evidence="3">cv. Chardonnay</strain>
        <tissue evidence="2">Leaf</tissue>
    </source>
</reference>
<gene>
    <name evidence="2" type="ORF">CK203_111824</name>
</gene>
<organism evidence="2 3">
    <name type="scientific">Vitis vinifera</name>
    <name type="common">Grape</name>
    <dbReference type="NCBI Taxonomy" id="29760"/>
    <lineage>
        <taxon>Eukaryota</taxon>
        <taxon>Viridiplantae</taxon>
        <taxon>Streptophyta</taxon>
        <taxon>Embryophyta</taxon>
        <taxon>Tracheophyta</taxon>
        <taxon>Spermatophyta</taxon>
        <taxon>Magnoliopsida</taxon>
        <taxon>eudicotyledons</taxon>
        <taxon>Gunneridae</taxon>
        <taxon>Pentapetalae</taxon>
        <taxon>rosids</taxon>
        <taxon>Vitales</taxon>
        <taxon>Vitaceae</taxon>
        <taxon>Viteae</taxon>
        <taxon>Vitis</taxon>
    </lineage>
</organism>
<evidence type="ECO:0000259" key="1">
    <source>
        <dbReference type="Pfam" id="PF13966"/>
    </source>
</evidence>
<dbReference type="Pfam" id="PF13966">
    <property type="entry name" value="zf-RVT"/>
    <property type="match status" value="1"/>
</dbReference>
<sequence length="329" mass="36925">MGNAHRRRNWLAKIKVNGRWLMEENEIRDSVVGAFQNLLIKEGDWRPDIGGLSFEILGGCEATRLELPFSEEEVFAALSDLGKEKAPSPDGVGRNEIQISHLLFADDNVVAYVRHPTYGMGFKSPSHVNNVEDLVLELACKMGGLPSFYLGLPLGATFKSMAVWDGVKERFCKSGVSALPMKVGLFGSKSSSRSLVRMMGGGVPRISFSMGNVALATSKDVWVADVWNFEGERGGWAICFSRSFNDWEVERVECFLLKIQAKRVNRDEEDRMLWMPLRCGKFSVKSLYSILEPKDPTLFLRNIIWRSCAPPKVAFFAWETTWGKALTLD</sequence>
<protein>
    <recommendedName>
        <fullName evidence="1">Reverse transcriptase zinc-binding domain-containing protein</fullName>
    </recommendedName>
</protein>
<accession>A0A438CQG6</accession>
<dbReference type="AlphaFoldDB" id="A0A438CQG6"/>
<dbReference type="InterPro" id="IPR026960">
    <property type="entry name" value="RVT-Znf"/>
</dbReference>
<name>A0A438CQG6_VITVI</name>
<dbReference type="EMBL" id="QGNW01002089">
    <property type="protein sequence ID" value="RVW25443.1"/>
    <property type="molecule type" value="Genomic_DNA"/>
</dbReference>
<evidence type="ECO:0000313" key="2">
    <source>
        <dbReference type="EMBL" id="RVW25443.1"/>
    </source>
</evidence>
<dbReference type="Proteomes" id="UP000288805">
    <property type="component" value="Unassembled WGS sequence"/>
</dbReference>
<evidence type="ECO:0000313" key="3">
    <source>
        <dbReference type="Proteomes" id="UP000288805"/>
    </source>
</evidence>